<proteinExistence type="predicted"/>
<dbReference type="KEGG" id="hty:BN2458_PEG0193"/>
<dbReference type="AlphaFoldDB" id="A0A0S4PRZ0"/>
<accession>A0A0S4PRZ0</accession>
<dbReference type="EMBL" id="LN907858">
    <property type="protein sequence ID" value="CUU39080.1"/>
    <property type="molecule type" value="Genomic_DNA"/>
</dbReference>
<name>A0A0S4PRZ0_9HELI</name>
<dbReference type="Proteomes" id="UP000064525">
    <property type="component" value="Chromosome I"/>
</dbReference>
<reference evidence="2" key="1">
    <citation type="submission" date="2015-11" db="EMBL/GenBank/DDBJ databases">
        <authorList>
            <person name="Anvar S.Y."/>
        </authorList>
    </citation>
    <scope>NUCLEOTIDE SEQUENCE [LARGE SCALE GENOMIC DNA]</scope>
</reference>
<evidence type="ECO:0000313" key="2">
    <source>
        <dbReference type="Proteomes" id="UP000064525"/>
    </source>
</evidence>
<organism evidence="1 2">
    <name type="scientific">Helicobacter typhlonius</name>
    <dbReference type="NCBI Taxonomy" id="76936"/>
    <lineage>
        <taxon>Bacteria</taxon>
        <taxon>Pseudomonadati</taxon>
        <taxon>Campylobacterota</taxon>
        <taxon>Epsilonproteobacteria</taxon>
        <taxon>Campylobacterales</taxon>
        <taxon>Helicobacteraceae</taxon>
        <taxon>Helicobacter</taxon>
    </lineage>
</organism>
<sequence length="39" mass="4882">MCKLKYGKKIKPNNLALYLKRIWEWEQFWLYCALYLSLL</sequence>
<evidence type="ECO:0000313" key="1">
    <source>
        <dbReference type="EMBL" id="CUU39080.1"/>
    </source>
</evidence>
<protein>
    <submittedName>
        <fullName evidence="1">Uncharacterized protein</fullName>
    </submittedName>
</protein>
<gene>
    <name evidence="1" type="ORF">BN2458_PEG0193</name>
</gene>